<evidence type="ECO:0000313" key="1">
    <source>
        <dbReference type="EMBL" id="GJT47522.1"/>
    </source>
</evidence>
<name>A0ABQ5E9H9_9ASTR</name>
<accession>A0ABQ5E9H9</accession>
<dbReference type="Proteomes" id="UP001151760">
    <property type="component" value="Unassembled WGS sequence"/>
</dbReference>
<dbReference type="EMBL" id="BQNB010016074">
    <property type="protein sequence ID" value="GJT47522.1"/>
    <property type="molecule type" value="Genomic_DNA"/>
</dbReference>
<keyword evidence="2" id="KW-1185">Reference proteome</keyword>
<sequence>MSALVVIRRKMRSLQKKLMWVQMVGLQILLVKRPILVGIPLTTVDSSGDHDSDDEVASIDNDMTNFLASKDVGYGTNSLLEQWKESYGNGEYDYDPYNNDMYEGRKKK</sequence>
<comment type="caution">
    <text evidence="1">The sequence shown here is derived from an EMBL/GenBank/DDBJ whole genome shotgun (WGS) entry which is preliminary data.</text>
</comment>
<reference evidence="1" key="2">
    <citation type="submission" date="2022-01" db="EMBL/GenBank/DDBJ databases">
        <authorList>
            <person name="Yamashiro T."/>
            <person name="Shiraishi A."/>
            <person name="Satake H."/>
            <person name="Nakayama K."/>
        </authorList>
    </citation>
    <scope>NUCLEOTIDE SEQUENCE</scope>
</reference>
<gene>
    <name evidence="1" type="ORF">Tco_0956237</name>
</gene>
<reference evidence="1" key="1">
    <citation type="journal article" date="2022" name="Int. J. Mol. Sci.">
        <title>Draft Genome of Tanacetum Coccineum: Genomic Comparison of Closely Related Tanacetum-Family Plants.</title>
        <authorList>
            <person name="Yamashiro T."/>
            <person name="Shiraishi A."/>
            <person name="Nakayama K."/>
            <person name="Satake H."/>
        </authorList>
    </citation>
    <scope>NUCLEOTIDE SEQUENCE</scope>
</reference>
<organism evidence="1 2">
    <name type="scientific">Tanacetum coccineum</name>
    <dbReference type="NCBI Taxonomy" id="301880"/>
    <lineage>
        <taxon>Eukaryota</taxon>
        <taxon>Viridiplantae</taxon>
        <taxon>Streptophyta</taxon>
        <taxon>Embryophyta</taxon>
        <taxon>Tracheophyta</taxon>
        <taxon>Spermatophyta</taxon>
        <taxon>Magnoliopsida</taxon>
        <taxon>eudicotyledons</taxon>
        <taxon>Gunneridae</taxon>
        <taxon>Pentapetalae</taxon>
        <taxon>asterids</taxon>
        <taxon>campanulids</taxon>
        <taxon>Asterales</taxon>
        <taxon>Asteraceae</taxon>
        <taxon>Asteroideae</taxon>
        <taxon>Anthemideae</taxon>
        <taxon>Anthemidinae</taxon>
        <taxon>Tanacetum</taxon>
    </lineage>
</organism>
<proteinExistence type="predicted"/>
<evidence type="ECO:0000313" key="2">
    <source>
        <dbReference type="Proteomes" id="UP001151760"/>
    </source>
</evidence>
<protein>
    <submittedName>
        <fullName evidence="1">Uncharacterized protein</fullName>
    </submittedName>
</protein>